<dbReference type="AlphaFoldDB" id="A0A842I0Y9"/>
<name>A0A842I0Y9_9SPHN</name>
<dbReference type="InterPro" id="IPR009875">
    <property type="entry name" value="PilZ_domain"/>
</dbReference>
<dbReference type="Gene3D" id="2.40.10.220">
    <property type="entry name" value="predicted glycosyltransferase like domains"/>
    <property type="match status" value="1"/>
</dbReference>
<proteinExistence type="predicted"/>
<dbReference type="Proteomes" id="UP000564378">
    <property type="component" value="Unassembled WGS sequence"/>
</dbReference>
<protein>
    <submittedName>
        <fullName evidence="2">PilZ domain-containing protein</fullName>
    </submittedName>
</protein>
<accession>A0A842I0Y9</accession>
<keyword evidence="3" id="KW-1185">Reference proteome</keyword>
<dbReference type="EMBL" id="JACJVJ010000002">
    <property type="protein sequence ID" value="MBC2777840.1"/>
    <property type="molecule type" value="Genomic_DNA"/>
</dbReference>
<dbReference type="GO" id="GO:0035438">
    <property type="term" value="F:cyclic-di-GMP binding"/>
    <property type="evidence" value="ECO:0007669"/>
    <property type="project" value="InterPro"/>
</dbReference>
<feature type="domain" description="PilZ" evidence="1">
    <location>
        <begin position="38"/>
        <end position="101"/>
    </location>
</feature>
<sequence length="107" mass="11846">MRLSTEYCDEGLGTGSVAAGSIDIWARVSQYERKPKLATVRDLSPSGFMLDRNSSVEVGTLLLLQFPGLNSMVARVIWINDILVGCEFERPLSSEEMATLQKSAWCM</sequence>
<evidence type="ECO:0000259" key="1">
    <source>
        <dbReference type="Pfam" id="PF07238"/>
    </source>
</evidence>
<gene>
    <name evidence="2" type="ORF">H6P80_09425</name>
</gene>
<dbReference type="SUPFAM" id="SSF141371">
    <property type="entry name" value="PilZ domain-like"/>
    <property type="match status" value="1"/>
</dbReference>
<evidence type="ECO:0000313" key="2">
    <source>
        <dbReference type="EMBL" id="MBC2777840.1"/>
    </source>
</evidence>
<dbReference type="RefSeq" id="WP_185801150.1">
    <property type="nucleotide sequence ID" value="NZ_JACJVJ010000002.1"/>
</dbReference>
<evidence type="ECO:0000313" key="3">
    <source>
        <dbReference type="Proteomes" id="UP000564378"/>
    </source>
</evidence>
<comment type="caution">
    <text evidence="2">The sequence shown here is derived from an EMBL/GenBank/DDBJ whole genome shotgun (WGS) entry which is preliminary data.</text>
</comment>
<organism evidence="2 3">
    <name type="scientific">Parasphingopyxis marina</name>
    <dbReference type="NCBI Taxonomy" id="2761622"/>
    <lineage>
        <taxon>Bacteria</taxon>
        <taxon>Pseudomonadati</taxon>
        <taxon>Pseudomonadota</taxon>
        <taxon>Alphaproteobacteria</taxon>
        <taxon>Sphingomonadales</taxon>
        <taxon>Sphingomonadaceae</taxon>
        <taxon>Parasphingopyxis</taxon>
    </lineage>
</organism>
<dbReference type="Pfam" id="PF07238">
    <property type="entry name" value="PilZ"/>
    <property type="match status" value="1"/>
</dbReference>
<reference evidence="2 3" key="1">
    <citation type="submission" date="2020-08" db="EMBL/GenBank/DDBJ databases">
        <title>Draft genome sequence of Parasphingopyxis sp. GrpM-11.</title>
        <authorList>
            <person name="Oh J."/>
            <person name="Roh D.-H."/>
        </authorList>
    </citation>
    <scope>NUCLEOTIDE SEQUENCE [LARGE SCALE GENOMIC DNA]</scope>
    <source>
        <strain evidence="2 3">GrpM-11</strain>
    </source>
</reference>